<comment type="caution">
    <text evidence="2">The sequence shown here is derived from an EMBL/GenBank/DDBJ whole genome shotgun (WGS) entry which is preliminary data.</text>
</comment>
<proteinExistence type="predicted"/>
<feature type="non-terminal residue" evidence="2">
    <location>
        <position position="211"/>
    </location>
</feature>
<evidence type="ECO:0000313" key="3">
    <source>
        <dbReference type="Proteomes" id="UP000324800"/>
    </source>
</evidence>
<accession>A0A5J4U1T3</accession>
<gene>
    <name evidence="2" type="ORF">EZS28_039956</name>
</gene>
<evidence type="ECO:0008006" key="4">
    <source>
        <dbReference type="Google" id="ProtNLM"/>
    </source>
</evidence>
<protein>
    <recommendedName>
        <fullName evidence="4">DDE-1 domain-containing protein</fullName>
    </recommendedName>
</protein>
<dbReference type="OrthoDB" id="6135214at2759"/>
<sequence>MQTPLRLECQANNIEVLVIPSHAFHIKQPLDGGINARIKQTMSQVFSVPIKCDISSYRRLLIKALKSADQQALDSEVIKELIYTFNPDFVKSITRDQTSTGFGRRSSPIRRTTGGSPSNMRRAFTMTPSPSIQRRFKMDDFQSEPLNFLCRGPFETEQAMLNAKAQVRTQAICQHFVKQFNEKRKGMNYRPIIFKDVFLIELDRGEKPLFI</sequence>
<organism evidence="2 3">
    <name type="scientific">Streblomastix strix</name>
    <dbReference type="NCBI Taxonomy" id="222440"/>
    <lineage>
        <taxon>Eukaryota</taxon>
        <taxon>Metamonada</taxon>
        <taxon>Preaxostyla</taxon>
        <taxon>Oxymonadida</taxon>
        <taxon>Streblomastigidae</taxon>
        <taxon>Streblomastix</taxon>
    </lineage>
</organism>
<evidence type="ECO:0000256" key="1">
    <source>
        <dbReference type="SAM" id="MobiDB-lite"/>
    </source>
</evidence>
<evidence type="ECO:0000313" key="2">
    <source>
        <dbReference type="EMBL" id="KAA6364517.1"/>
    </source>
</evidence>
<feature type="region of interest" description="Disordered" evidence="1">
    <location>
        <begin position="96"/>
        <end position="125"/>
    </location>
</feature>
<name>A0A5J4U1T3_9EUKA</name>
<feature type="compositionally biased region" description="Polar residues" evidence="1">
    <location>
        <begin position="109"/>
        <end position="119"/>
    </location>
</feature>
<dbReference type="AlphaFoldDB" id="A0A5J4U1T3"/>
<dbReference type="EMBL" id="SNRW01021551">
    <property type="protein sequence ID" value="KAA6364517.1"/>
    <property type="molecule type" value="Genomic_DNA"/>
</dbReference>
<reference evidence="2 3" key="1">
    <citation type="submission" date="2019-03" db="EMBL/GenBank/DDBJ databases">
        <title>Single cell metagenomics reveals metabolic interactions within the superorganism composed of flagellate Streblomastix strix and complex community of Bacteroidetes bacteria on its surface.</title>
        <authorList>
            <person name="Treitli S.C."/>
            <person name="Kolisko M."/>
            <person name="Husnik F."/>
            <person name="Keeling P."/>
            <person name="Hampl V."/>
        </authorList>
    </citation>
    <scope>NUCLEOTIDE SEQUENCE [LARGE SCALE GENOMIC DNA]</scope>
    <source>
        <strain evidence="2">ST1C</strain>
    </source>
</reference>
<dbReference type="Proteomes" id="UP000324800">
    <property type="component" value="Unassembled WGS sequence"/>
</dbReference>